<proteinExistence type="predicted"/>
<evidence type="ECO:0000256" key="1">
    <source>
        <dbReference type="SAM" id="Phobius"/>
    </source>
</evidence>
<feature type="transmembrane region" description="Helical" evidence="1">
    <location>
        <begin position="619"/>
        <end position="641"/>
    </location>
</feature>
<feature type="transmembrane region" description="Helical" evidence="1">
    <location>
        <begin position="1133"/>
        <end position="1159"/>
    </location>
</feature>
<dbReference type="PANTHER" id="PTHR37544">
    <property type="entry name" value="SPRAY-RELATED"/>
    <property type="match status" value="1"/>
</dbReference>
<feature type="transmembrane region" description="Helical" evidence="1">
    <location>
        <begin position="135"/>
        <end position="158"/>
    </location>
</feature>
<dbReference type="AlphaFoldDB" id="A0A6A6QJG2"/>
<dbReference type="InterPro" id="IPR021840">
    <property type="entry name" value="DUF3433"/>
</dbReference>
<feature type="transmembrane region" description="Helical" evidence="1">
    <location>
        <begin position="67"/>
        <end position="86"/>
    </location>
</feature>
<feature type="transmembrane region" description="Helical" evidence="1">
    <location>
        <begin position="21"/>
        <end position="42"/>
    </location>
</feature>
<keyword evidence="1" id="KW-0812">Transmembrane</keyword>
<gene>
    <name evidence="2" type="ORF">BU16DRAFT_620741</name>
</gene>
<keyword evidence="1" id="KW-0472">Membrane</keyword>
<feature type="transmembrane region" description="Helical" evidence="1">
    <location>
        <begin position="498"/>
        <end position="520"/>
    </location>
</feature>
<sequence length="1275" mass="140641">MKRTASGDINCSPWKPFALRAPILACAVLISWALIIVLQLLLAKSQRDSGIIFAANTSELPLSCSFLYLYFPTVIAVVYSLFWSWIDLETKRLEPYYQLSKSEGAFGKDSLMLHYPFDFIPFVPIRAMRNRHWPVFWASTVMVMITWGLVPIQAGIFATSTVTKSSEVPMLVPTGPLSLDQQKEIVTTQYMQSVFGITWLNETLPPYMSRLLTLAPFKTQSQPAYGYQETWSAKTTSYGLDLFCQEGKRKMINETEYYTSSNGCRFPTNLGLTGNNTIGGNAVLEVKEFSTFYVGYWNYIGEADYYLSDGSCPVEANHTFYAAFTRNKRLASDPPEQLTTIFCEPKYYSQEVEAMVTVPLQHPVKANPIGPKSPISPAIYNTSVLESRMNSAGEEALVRGDMPSRTWPSQIERISSMNLSQSIGGADLPFMAAFMIGASDHSLEEYLDPQILGRAYESAYRLIFARAMVDVLNTSWATTAGTIGTREYKTGAVILVPAFTYVVEGLLGVVSVFAIALLYLSFTRPRQLRSDPGTITAVMSLVADDTSLLSDFGHFDCCTIEDINTAIGKRKYCLEYDGKQSLIRQLDDTTPNGTATKSATSISPTRGISKPVRPIEFSLPAIVPFITFQVCLAVTLALLYQRSQPYGLALPSKNRIVRQTLQNYIPTAIATIIEPIWIVVNRLLCMLQPLEELRNGKATAKKSIALDYSSLPPQLVIWKAIRSCHFILAAVCAMALLANVLAIAFSGLFNENEVEVSYSTSLHQHFSDKFVSINGSVGPQNIFYANLDSDNAAYQGGKGMDQFYISVSNTTTGTDLPPWTDQKFMYVPFEVGEVTTSTEYLVATTRAFGAELDCTEVAFSADNSSTGTIWTDPRLKLATGTAYFSITVKDGNGNSTTCFRAGQDIWNAFGTGVQTANGDEDPCPKDPTALEAVLSVQALPNATQQQQSLCAQTALVGWARNPGPDSCTNNSTKPFDQTNSMFMACRPKILTGLAKVRVDNEGHIQDTTFAEDAALTPPSKELQNFFTNDPKNLIEQAHNYLFQLNGGVMGLAWHTDTFPTDFFNFEIKHAINSSRFLDPSLPLPSFRDASGSFSKVYSRLFAIWLGANQEKLLLPETRNSTLPGSRIDKEIRIFVSIPMFIISEVIIAIYILVSIFVYLRRPGKYLARLPTSIGSIIALFAPSSAVRDLRGTAHMSNQKRAQYLDQLDQRYGYGTRAPPKKIGSAPSIDEEQFKGDVAGTGRETTAKVAPSIMVVKAAFPVDEDDGKGFQSATIA</sequence>
<feature type="transmembrane region" description="Helical" evidence="1">
    <location>
        <begin position="726"/>
        <end position="749"/>
    </location>
</feature>
<name>A0A6A6QJG2_9PEZI</name>
<keyword evidence="3" id="KW-1185">Reference proteome</keyword>
<accession>A0A6A6QJG2</accession>
<evidence type="ECO:0000313" key="2">
    <source>
        <dbReference type="EMBL" id="KAF2492362.1"/>
    </source>
</evidence>
<dbReference type="Proteomes" id="UP000799750">
    <property type="component" value="Unassembled WGS sequence"/>
</dbReference>
<reference evidence="2" key="1">
    <citation type="journal article" date="2020" name="Stud. Mycol.">
        <title>101 Dothideomycetes genomes: a test case for predicting lifestyles and emergence of pathogens.</title>
        <authorList>
            <person name="Haridas S."/>
            <person name="Albert R."/>
            <person name="Binder M."/>
            <person name="Bloem J."/>
            <person name="Labutti K."/>
            <person name="Salamov A."/>
            <person name="Andreopoulos B."/>
            <person name="Baker S."/>
            <person name="Barry K."/>
            <person name="Bills G."/>
            <person name="Bluhm B."/>
            <person name="Cannon C."/>
            <person name="Castanera R."/>
            <person name="Culley D."/>
            <person name="Daum C."/>
            <person name="Ezra D."/>
            <person name="Gonzalez J."/>
            <person name="Henrissat B."/>
            <person name="Kuo A."/>
            <person name="Liang C."/>
            <person name="Lipzen A."/>
            <person name="Lutzoni F."/>
            <person name="Magnuson J."/>
            <person name="Mondo S."/>
            <person name="Nolan M."/>
            <person name="Ohm R."/>
            <person name="Pangilinan J."/>
            <person name="Park H.-J."/>
            <person name="Ramirez L."/>
            <person name="Alfaro M."/>
            <person name="Sun H."/>
            <person name="Tritt A."/>
            <person name="Yoshinaga Y."/>
            <person name="Zwiers L.-H."/>
            <person name="Turgeon B."/>
            <person name="Goodwin S."/>
            <person name="Spatafora J."/>
            <person name="Crous P."/>
            <person name="Grigoriev I."/>
        </authorList>
    </citation>
    <scope>NUCLEOTIDE SEQUENCE</scope>
    <source>
        <strain evidence="2">CBS 269.34</strain>
    </source>
</reference>
<protein>
    <submittedName>
        <fullName evidence="2">Uncharacterized protein</fullName>
    </submittedName>
</protein>
<dbReference type="Pfam" id="PF11915">
    <property type="entry name" value="DUF3433"/>
    <property type="match status" value="2"/>
</dbReference>
<dbReference type="EMBL" id="MU004194">
    <property type="protein sequence ID" value="KAF2492362.1"/>
    <property type="molecule type" value="Genomic_DNA"/>
</dbReference>
<organism evidence="2 3">
    <name type="scientific">Lophium mytilinum</name>
    <dbReference type="NCBI Taxonomy" id="390894"/>
    <lineage>
        <taxon>Eukaryota</taxon>
        <taxon>Fungi</taxon>
        <taxon>Dikarya</taxon>
        <taxon>Ascomycota</taxon>
        <taxon>Pezizomycotina</taxon>
        <taxon>Dothideomycetes</taxon>
        <taxon>Pleosporomycetidae</taxon>
        <taxon>Mytilinidiales</taxon>
        <taxon>Mytilinidiaceae</taxon>
        <taxon>Lophium</taxon>
    </lineage>
</organism>
<feature type="transmembrane region" description="Helical" evidence="1">
    <location>
        <begin position="661"/>
        <end position="680"/>
    </location>
</feature>
<dbReference type="PANTHER" id="PTHR37544:SF3">
    <property type="entry name" value="SPRAY"/>
    <property type="match status" value="1"/>
</dbReference>
<dbReference type="OrthoDB" id="3248909at2759"/>
<keyword evidence="1" id="KW-1133">Transmembrane helix</keyword>
<evidence type="ECO:0000313" key="3">
    <source>
        <dbReference type="Proteomes" id="UP000799750"/>
    </source>
</evidence>